<dbReference type="Proteomes" id="UP001465755">
    <property type="component" value="Unassembled WGS sequence"/>
</dbReference>
<dbReference type="PROSITE" id="PS51519">
    <property type="entry name" value="RWP_RK"/>
    <property type="match status" value="1"/>
</dbReference>
<evidence type="ECO:0000259" key="8">
    <source>
        <dbReference type="PROSITE" id="PS51519"/>
    </source>
</evidence>
<dbReference type="EMBL" id="JALJOQ010000061">
    <property type="protein sequence ID" value="KAK9803210.1"/>
    <property type="molecule type" value="Genomic_DNA"/>
</dbReference>
<organism evidence="9 10">
    <name type="scientific">Symbiochloris irregularis</name>
    <dbReference type="NCBI Taxonomy" id="706552"/>
    <lineage>
        <taxon>Eukaryota</taxon>
        <taxon>Viridiplantae</taxon>
        <taxon>Chlorophyta</taxon>
        <taxon>core chlorophytes</taxon>
        <taxon>Trebouxiophyceae</taxon>
        <taxon>Trebouxiales</taxon>
        <taxon>Trebouxiaceae</taxon>
        <taxon>Symbiochloris</taxon>
    </lineage>
</organism>
<protein>
    <recommendedName>
        <fullName evidence="8">RWP-RK domain-containing protein</fullName>
    </recommendedName>
</protein>
<feature type="domain" description="RWP-RK" evidence="8">
    <location>
        <begin position="149"/>
        <end position="238"/>
    </location>
</feature>
<keyword evidence="5" id="KW-0804">Transcription</keyword>
<proteinExistence type="predicted"/>
<dbReference type="AlphaFoldDB" id="A0AAW1P3T8"/>
<evidence type="ECO:0000256" key="3">
    <source>
        <dbReference type="ARBA" id="ARBA00023054"/>
    </source>
</evidence>
<feature type="compositionally biased region" description="Basic and acidic residues" evidence="7">
    <location>
        <begin position="103"/>
        <end position="131"/>
    </location>
</feature>
<sequence length="241" mass="25878">MTNGRRATVLLVTHLYHSGKYQELQRVAGTLNGCSSCSLARSDNGWHFGVLEMLGTEAAESARSVLSESQEWGLSGQYLGECQSDEQSGPLSDSHVQPPNEHTAPEPRPEPKVERRLSAESARGSDKDARHGSAAPAPAVPESTVVAAAKLGLMDSLGNEAALVQKVKNVTFEMLAEHFESGLKEAAANLGLSPTSLKRACRKLGIRKWPRRELKRKADAECRSSSAQYAACQPQTEPSGA</sequence>
<evidence type="ECO:0000256" key="5">
    <source>
        <dbReference type="ARBA" id="ARBA00023163"/>
    </source>
</evidence>
<gene>
    <name evidence="9" type="ORF">WJX73_003466</name>
</gene>
<feature type="region of interest" description="Disordered" evidence="7">
    <location>
        <begin position="80"/>
        <end position="139"/>
    </location>
</feature>
<dbReference type="Pfam" id="PF02042">
    <property type="entry name" value="RWP-RK"/>
    <property type="match status" value="1"/>
</dbReference>
<accession>A0AAW1P3T8</accession>
<reference evidence="9 10" key="1">
    <citation type="journal article" date="2024" name="Nat. Commun.">
        <title>Phylogenomics reveals the evolutionary origins of lichenization in chlorophyte algae.</title>
        <authorList>
            <person name="Puginier C."/>
            <person name="Libourel C."/>
            <person name="Otte J."/>
            <person name="Skaloud P."/>
            <person name="Haon M."/>
            <person name="Grisel S."/>
            <person name="Petersen M."/>
            <person name="Berrin J.G."/>
            <person name="Delaux P.M."/>
            <person name="Dal Grande F."/>
            <person name="Keller J."/>
        </authorList>
    </citation>
    <scope>NUCLEOTIDE SEQUENCE [LARGE SCALE GENOMIC DNA]</scope>
    <source>
        <strain evidence="9 10">SAG 2036</strain>
    </source>
</reference>
<dbReference type="InterPro" id="IPR044607">
    <property type="entry name" value="RKD-like"/>
</dbReference>
<dbReference type="GO" id="GO:0003700">
    <property type="term" value="F:DNA-binding transcription factor activity"/>
    <property type="evidence" value="ECO:0007669"/>
    <property type="project" value="InterPro"/>
</dbReference>
<evidence type="ECO:0000256" key="7">
    <source>
        <dbReference type="SAM" id="MobiDB-lite"/>
    </source>
</evidence>
<dbReference type="PANTHER" id="PTHR46373">
    <property type="entry name" value="PROTEIN RKD4"/>
    <property type="match status" value="1"/>
</dbReference>
<evidence type="ECO:0000256" key="6">
    <source>
        <dbReference type="ARBA" id="ARBA00023242"/>
    </source>
</evidence>
<evidence type="ECO:0000256" key="1">
    <source>
        <dbReference type="ARBA" id="ARBA00004049"/>
    </source>
</evidence>
<dbReference type="PANTHER" id="PTHR46373:SF26">
    <property type="entry name" value="OS02G0744950 PROTEIN"/>
    <property type="match status" value="1"/>
</dbReference>
<comment type="caution">
    <text evidence="9">The sequence shown here is derived from an EMBL/GenBank/DDBJ whole genome shotgun (WGS) entry which is preliminary data.</text>
</comment>
<evidence type="ECO:0000256" key="4">
    <source>
        <dbReference type="ARBA" id="ARBA00023125"/>
    </source>
</evidence>
<evidence type="ECO:0000256" key="2">
    <source>
        <dbReference type="ARBA" id="ARBA00023015"/>
    </source>
</evidence>
<keyword evidence="4" id="KW-0238">DNA-binding</keyword>
<evidence type="ECO:0000313" key="9">
    <source>
        <dbReference type="EMBL" id="KAK9803210.1"/>
    </source>
</evidence>
<keyword evidence="3" id="KW-0175">Coiled coil</keyword>
<dbReference type="GO" id="GO:0003677">
    <property type="term" value="F:DNA binding"/>
    <property type="evidence" value="ECO:0007669"/>
    <property type="project" value="UniProtKB-KW"/>
</dbReference>
<keyword evidence="2" id="KW-0805">Transcription regulation</keyword>
<name>A0AAW1P3T8_9CHLO</name>
<keyword evidence="10" id="KW-1185">Reference proteome</keyword>
<dbReference type="InterPro" id="IPR003035">
    <property type="entry name" value="RWP-RK_dom"/>
</dbReference>
<feature type="compositionally biased region" description="Polar residues" evidence="7">
    <location>
        <begin position="85"/>
        <end position="97"/>
    </location>
</feature>
<comment type="function">
    <text evidence="1">Putative transcription factor.</text>
</comment>
<keyword evidence="6" id="KW-0539">Nucleus</keyword>
<evidence type="ECO:0000313" key="10">
    <source>
        <dbReference type="Proteomes" id="UP001465755"/>
    </source>
</evidence>